<feature type="domain" description="BIG2" evidence="3">
    <location>
        <begin position="264"/>
        <end position="345"/>
    </location>
</feature>
<feature type="domain" description="BIG2" evidence="3">
    <location>
        <begin position="351"/>
        <end position="440"/>
    </location>
</feature>
<gene>
    <name evidence="4" type="ORF">GFK26_27210</name>
</gene>
<dbReference type="FunFam" id="2.60.40.1080:FF:000001">
    <property type="entry name" value="Bacterial Ig-like domain, group 2"/>
    <property type="match status" value="2"/>
</dbReference>
<dbReference type="SUPFAM" id="SSF49373">
    <property type="entry name" value="Invasin/intimin cell-adhesion fragments"/>
    <property type="match status" value="3"/>
</dbReference>
<evidence type="ECO:0000256" key="2">
    <source>
        <dbReference type="SAM" id="Phobius"/>
    </source>
</evidence>
<dbReference type="SMART" id="SM00635">
    <property type="entry name" value="BID_2"/>
    <property type="match status" value="4"/>
</dbReference>
<feature type="compositionally biased region" description="Gly residues" evidence="1">
    <location>
        <begin position="636"/>
        <end position="647"/>
    </location>
</feature>
<dbReference type="InterPro" id="IPR008964">
    <property type="entry name" value="Invasin/intimin_cell_adhesion"/>
</dbReference>
<dbReference type="Gene3D" id="2.60.40.1080">
    <property type="match status" value="4"/>
</dbReference>
<protein>
    <recommendedName>
        <fullName evidence="3">BIG2 domain-containing protein</fullName>
    </recommendedName>
</protein>
<evidence type="ECO:0000313" key="5">
    <source>
        <dbReference type="Proteomes" id="UP000326780"/>
    </source>
</evidence>
<dbReference type="PRINTS" id="PR01228">
    <property type="entry name" value="EGGSHELL"/>
</dbReference>
<name>A0A5Q0M8S4_VARPD</name>
<accession>A0A5Q0M8S4</accession>
<evidence type="ECO:0000313" key="4">
    <source>
        <dbReference type="EMBL" id="QFZ86190.1"/>
    </source>
</evidence>
<feature type="transmembrane region" description="Helical" evidence="2">
    <location>
        <begin position="40"/>
        <end position="59"/>
    </location>
</feature>
<reference evidence="4 5" key="1">
    <citation type="submission" date="2019-10" db="EMBL/GenBank/DDBJ databases">
        <title>Complete genome sequence of Variovorax paradoxus 5C-2.</title>
        <authorList>
            <person name="Gogoleva N.E."/>
            <person name="Balkin A.S."/>
        </authorList>
    </citation>
    <scope>NUCLEOTIDE SEQUENCE [LARGE SCALE GENOMIC DNA]</scope>
    <source>
        <strain evidence="4 5">5C-2</strain>
    </source>
</reference>
<evidence type="ECO:0000256" key="1">
    <source>
        <dbReference type="SAM" id="MobiDB-lite"/>
    </source>
</evidence>
<dbReference type="Pfam" id="PF02368">
    <property type="entry name" value="Big_2"/>
    <property type="match status" value="4"/>
</dbReference>
<keyword evidence="2" id="KW-0812">Transmembrane</keyword>
<organism evidence="4 5">
    <name type="scientific">Variovorax paradoxus</name>
    <dbReference type="NCBI Taxonomy" id="34073"/>
    <lineage>
        <taxon>Bacteria</taxon>
        <taxon>Pseudomonadati</taxon>
        <taxon>Pseudomonadota</taxon>
        <taxon>Betaproteobacteria</taxon>
        <taxon>Burkholderiales</taxon>
        <taxon>Comamonadaceae</taxon>
        <taxon>Variovorax</taxon>
    </lineage>
</organism>
<keyword evidence="2" id="KW-0472">Membrane</keyword>
<feature type="region of interest" description="Disordered" evidence="1">
    <location>
        <begin position="636"/>
        <end position="677"/>
    </location>
</feature>
<feature type="domain" description="BIG2" evidence="3">
    <location>
        <begin position="85"/>
        <end position="166"/>
    </location>
</feature>
<evidence type="ECO:0000259" key="3">
    <source>
        <dbReference type="SMART" id="SM00635"/>
    </source>
</evidence>
<keyword evidence="2" id="KW-1133">Transmembrane helix</keyword>
<feature type="domain" description="BIG2" evidence="3">
    <location>
        <begin position="171"/>
        <end position="252"/>
    </location>
</feature>
<dbReference type="InterPro" id="IPR003343">
    <property type="entry name" value="Big_2"/>
</dbReference>
<dbReference type="Proteomes" id="UP000326780">
    <property type="component" value="Chromosome"/>
</dbReference>
<feature type="compositionally biased region" description="Gly residues" evidence="1">
    <location>
        <begin position="556"/>
        <end position="597"/>
    </location>
</feature>
<sequence>MRAGHVPRSQFNQTLSKKRTCMTAIKTVRFPCARSSGPRYLLHAVLMMAAFVVLSALSACGGGSGSSGASFALLPPPAGPASPPTLVSIQVAPADPRIAAGTSTQLAATAIYSDNTHTDVTTGAEWTSSDASVATVDASGKAVGVAAGPATVTASLGGQSGSTTLTVTPATVVSLAITPGTATIAKGTRTQFVATGTFSDRTTQDLSADVAWHSSSLAVATVDGTGLASGLSVGSASISATCQSASLCASALAATATLDVSAASLTSLAVSPASPSIALGTTQQFTAIGTYSDQTTQDLSAQVSWTSSDVSKAVVNALGLATSSGIGLTTIQATMAGTTVGTATLVVTPATLTSIAVTPSSASATIGGTSGGKTQFTATGTYSDGGTQDITSLVTWTSDALSVATISNASGATGLATSVAGGQATLTAALGSISASAPLTVEPKTVFSASGTATWTVPAGVTSVQVVAVGGAGGASFSINGGKGGRVSALLAVTPGEALNLFMGGGGGSRAGNGIGGIGGGGSSPDGAAGGGGGATTLARGATVLLIAGGGGGAGSSAGGTSGGDGGGNGAASGAPGSGQGGGAGGSGGSGGQGGIGSISPGEAGTSTHGGDGVFFGGGGGGGFGGGGGGGFNGNYGGGGGGGGSTGPSGATYATGGSASVGGTRGRGDDGSVTLTY</sequence>
<feature type="compositionally biased region" description="Low complexity" evidence="1">
    <location>
        <begin position="648"/>
        <end position="658"/>
    </location>
</feature>
<dbReference type="EMBL" id="CP045644">
    <property type="protein sequence ID" value="QFZ86190.1"/>
    <property type="molecule type" value="Genomic_DNA"/>
</dbReference>
<proteinExistence type="predicted"/>
<feature type="region of interest" description="Disordered" evidence="1">
    <location>
        <begin position="556"/>
        <end position="613"/>
    </location>
</feature>
<dbReference type="AlphaFoldDB" id="A0A5Q0M8S4"/>